<dbReference type="GO" id="GO:0043190">
    <property type="term" value="C:ATP-binding cassette (ABC) transporter complex"/>
    <property type="evidence" value="ECO:0007669"/>
    <property type="project" value="InterPro"/>
</dbReference>
<dbReference type="GO" id="GO:0006865">
    <property type="term" value="P:amino acid transport"/>
    <property type="evidence" value="ECO:0007669"/>
    <property type="project" value="UniProtKB-KW"/>
</dbReference>
<feature type="transmembrane region" description="Helical" evidence="9">
    <location>
        <begin position="80"/>
        <end position="101"/>
    </location>
</feature>
<feature type="domain" description="ABC transmembrane type-1" evidence="10">
    <location>
        <begin position="18"/>
        <end position="206"/>
    </location>
</feature>
<comment type="similarity">
    <text evidence="2">Belongs to the binding-protein-dependent transport system permease family. HisMQ subfamily.</text>
</comment>
<accession>A0A1S7RBE6</accession>
<dbReference type="CDD" id="cd06261">
    <property type="entry name" value="TM_PBP2"/>
    <property type="match status" value="1"/>
</dbReference>
<reference evidence="12" key="1">
    <citation type="submission" date="2016-01" db="EMBL/GenBank/DDBJ databases">
        <authorList>
            <person name="Regsiter A."/>
            <person name="william w."/>
        </authorList>
    </citation>
    <scope>NUCLEOTIDE SEQUENCE [LARGE SCALE GENOMIC DNA]</scope>
    <source>
        <strain evidence="12">CFBP 6623</strain>
    </source>
</reference>
<sequence length="217" mass="23721">MLDFTIVPPFAAAILTGALWTVIIAASAAVISFAGGVLIALATLYAPRIAQYPVRFVSWVLMGTPLLLQLYFIYYGLSQIGVNIPAIWTGIIGLGLHFAIYNADIIRVCILGIDNGQTEGARSIGFSKVQTLRYIIVPQAVVRALPQIGNNMIAMLKDTAVVSVLGVSELVLASQQAISETYRPFEFYLVAAAIYYAINLTLEFALRRTDKKMEFIR</sequence>
<proteinExistence type="inferred from homology"/>
<dbReference type="PANTHER" id="PTHR30614">
    <property type="entry name" value="MEMBRANE COMPONENT OF AMINO ACID ABC TRANSPORTER"/>
    <property type="match status" value="1"/>
</dbReference>
<keyword evidence="6" id="KW-0029">Amino-acid transport</keyword>
<dbReference type="STRING" id="1183432.AGR3A_Lc130231"/>
<dbReference type="PROSITE" id="PS50928">
    <property type="entry name" value="ABC_TM1"/>
    <property type="match status" value="1"/>
</dbReference>
<dbReference type="Pfam" id="PF00528">
    <property type="entry name" value="BPD_transp_1"/>
    <property type="match status" value="1"/>
</dbReference>
<evidence type="ECO:0000313" key="12">
    <source>
        <dbReference type="Proteomes" id="UP000191988"/>
    </source>
</evidence>
<gene>
    <name evidence="11" type="ORF">AGR3A_Lc130231</name>
</gene>
<dbReference type="AlphaFoldDB" id="A0A1S7RBE6"/>
<evidence type="ECO:0000256" key="1">
    <source>
        <dbReference type="ARBA" id="ARBA00004429"/>
    </source>
</evidence>
<feature type="transmembrane region" description="Helical" evidence="9">
    <location>
        <begin position="160"/>
        <end position="179"/>
    </location>
</feature>
<dbReference type="PANTHER" id="PTHR30614:SF0">
    <property type="entry name" value="L-CYSTINE TRANSPORT SYSTEM PERMEASE PROTEIN TCYL"/>
    <property type="match status" value="1"/>
</dbReference>
<dbReference type="Gene3D" id="1.10.3720.10">
    <property type="entry name" value="MetI-like"/>
    <property type="match status" value="1"/>
</dbReference>
<dbReference type="InterPro" id="IPR043429">
    <property type="entry name" value="ArtM/GltK/GlnP/TcyL/YhdX-like"/>
</dbReference>
<keyword evidence="12" id="KW-1185">Reference proteome</keyword>
<feature type="transmembrane region" description="Helical" evidence="9">
    <location>
        <begin position="185"/>
        <end position="206"/>
    </location>
</feature>
<dbReference type="InterPro" id="IPR010065">
    <property type="entry name" value="AA_ABC_transptr_permease_3TM"/>
</dbReference>
<evidence type="ECO:0000313" key="11">
    <source>
        <dbReference type="EMBL" id="CUX49896.1"/>
    </source>
</evidence>
<evidence type="ECO:0000256" key="2">
    <source>
        <dbReference type="ARBA" id="ARBA00010072"/>
    </source>
</evidence>
<evidence type="ECO:0000256" key="5">
    <source>
        <dbReference type="ARBA" id="ARBA00022692"/>
    </source>
</evidence>
<dbReference type="SUPFAM" id="SSF161098">
    <property type="entry name" value="MetI-like"/>
    <property type="match status" value="1"/>
</dbReference>
<keyword evidence="5 9" id="KW-0812">Transmembrane</keyword>
<comment type="subcellular location">
    <subcellularLocation>
        <location evidence="1">Cell inner membrane</location>
        <topology evidence="1">Multi-pass membrane protein</topology>
    </subcellularLocation>
    <subcellularLocation>
        <location evidence="9">Cell membrane</location>
        <topology evidence="9">Multi-pass membrane protein</topology>
    </subcellularLocation>
</comment>
<dbReference type="EMBL" id="FBWK01000049">
    <property type="protein sequence ID" value="CUX49896.1"/>
    <property type="molecule type" value="Genomic_DNA"/>
</dbReference>
<keyword evidence="8 9" id="KW-0472">Membrane</keyword>
<organism evidence="11 12">
    <name type="scientific">Agrobacterium tomkonis CFBP 6623</name>
    <dbReference type="NCBI Taxonomy" id="1183432"/>
    <lineage>
        <taxon>Bacteria</taxon>
        <taxon>Pseudomonadati</taxon>
        <taxon>Pseudomonadota</taxon>
        <taxon>Alphaproteobacteria</taxon>
        <taxon>Hyphomicrobiales</taxon>
        <taxon>Rhizobiaceae</taxon>
        <taxon>Rhizobium/Agrobacterium group</taxon>
        <taxon>Agrobacterium</taxon>
        <taxon>Agrobacterium tumefaciens complex</taxon>
    </lineage>
</organism>
<dbReference type="Proteomes" id="UP000191988">
    <property type="component" value="Unassembled WGS sequence"/>
</dbReference>
<keyword evidence="7 9" id="KW-1133">Transmembrane helix</keyword>
<dbReference type="InterPro" id="IPR035906">
    <property type="entry name" value="MetI-like_sf"/>
</dbReference>
<protein>
    <submittedName>
        <fullName evidence="11">Polar amino acid ABC transporter, inner membrane subunit</fullName>
    </submittedName>
</protein>
<evidence type="ECO:0000256" key="7">
    <source>
        <dbReference type="ARBA" id="ARBA00022989"/>
    </source>
</evidence>
<evidence type="ECO:0000256" key="4">
    <source>
        <dbReference type="ARBA" id="ARBA00022475"/>
    </source>
</evidence>
<dbReference type="GO" id="GO:0022857">
    <property type="term" value="F:transmembrane transporter activity"/>
    <property type="evidence" value="ECO:0007669"/>
    <property type="project" value="InterPro"/>
</dbReference>
<dbReference type="InterPro" id="IPR000515">
    <property type="entry name" value="MetI-like"/>
</dbReference>
<name>A0A1S7RBE6_9HYPH</name>
<keyword evidence="4" id="KW-1003">Cell membrane</keyword>
<evidence type="ECO:0000259" key="10">
    <source>
        <dbReference type="PROSITE" id="PS50928"/>
    </source>
</evidence>
<evidence type="ECO:0000256" key="3">
    <source>
        <dbReference type="ARBA" id="ARBA00022448"/>
    </source>
</evidence>
<feature type="transmembrane region" description="Helical" evidence="9">
    <location>
        <begin position="12"/>
        <end position="44"/>
    </location>
</feature>
<dbReference type="NCBIfam" id="TIGR01726">
    <property type="entry name" value="HEQRo_perm_3TM"/>
    <property type="match status" value="1"/>
</dbReference>
<evidence type="ECO:0000256" key="8">
    <source>
        <dbReference type="ARBA" id="ARBA00023136"/>
    </source>
</evidence>
<evidence type="ECO:0000256" key="6">
    <source>
        <dbReference type="ARBA" id="ARBA00022970"/>
    </source>
</evidence>
<evidence type="ECO:0000256" key="9">
    <source>
        <dbReference type="RuleBase" id="RU363032"/>
    </source>
</evidence>
<keyword evidence="3 9" id="KW-0813">Transport</keyword>
<feature type="transmembrane region" description="Helical" evidence="9">
    <location>
        <begin position="56"/>
        <end position="74"/>
    </location>
</feature>
<dbReference type="RefSeq" id="WP_046799009.1">
    <property type="nucleotide sequence ID" value="NZ_LT009724.1"/>
</dbReference>